<feature type="domain" description="Mur ligase central" evidence="14">
    <location>
        <begin position="116"/>
        <end position="303"/>
    </location>
</feature>
<dbReference type="NCBIfam" id="TIGR01143">
    <property type="entry name" value="murF"/>
    <property type="match status" value="1"/>
</dbReference>
<evidence type="ECO:0000256" key="10">
    <source>
        <dbReference type="HAMAP-Rule" id="MF_02019"/>
    </source>
</evidence>
<name>A0ABW5V2Z2_9MICO</name>
<keyword evidence="3 10" id="KW-0132">Cell division</keyword>
<evidence type="ECO:0000256" key="3">
    <source>
        <dbReference type="ARBA" id="ARBA00022618"/>
    </source>
</evidence>
<evidence type="ECO:0000256" key="4">
    <source>
        <dbReference type="ARBA" id="ARBA00022741"/>
    </source>
</evidence>
<keyword evidence="2 10" id="KW-0436">Ligase</keyword>
<dbReference type="SUPFAM" id="SSF53244">
    <property type="entry name" value="MurD-like peptide ligases, peptide-binding domain"/>
    <property type="match status" value="1"/>
</dbReference>
<dbReference type="EMBL" id="JBHUNE010000008">
    <property type="protein sequence ID" value="MFD2759022.1"/>
    <property type="molecule type" value="Genomic_DNA"/>
</dbReference>
<evidence type="ECO:0000256" key="1">
    <source>
        <dbReference type="ARBA" id="ARBA00022490"/>
    </source>
</evidence>
<keyword evidence="6 10" id="KW-0133">Cell shape</keyword>
<keyword evidence="7 10" id="KW-0573">Peptidoglycan synthesis</keyword>
<keyword evidence="1 10" id="KW-0963">Cytoplasm</keyword>
<dbReference type="GO" id="GO:0047480">
    <property type="term" value="F:UDP-N-acetylmuramoyl-tripeptide-D-alanyl-D-alanine ligase activity"/>
    <property type="evidence" value="ECO:0007669"/>
    <property type="project" value="UniProtKB-EC"/>
</dbReference>
<dbReference type="InterPro" id="IPR035911">
    <property type="entry name" value="MurE/MurF_N"/>
</dbReference>
<proteinExistence type="inferred from homology"/>
<comment type="pathway">
    <text evidence="10 11">Cell wall biogenesis; peptidoglycan biosynthesis.</text>
</comment>
<dbReference type="InterPro" id="IPR000713">
    <property type="entry name" value="Mur_ligase_N"/>
</dbReference>
<dbReference type="InterPro" id="IPR036565">
    <property type="entry name" value="Mur-like_cat_sf"/>
</dbReference>
<keyword evidence="8 10" id="KW-0131">Cell cycle</keyword>
<protein>
    <recommendedName>
        <fullName evidence="10 11">UDP-N-acetylmuramoyl-tripeptide--D-alanyl-D-alanine ligase</fullName>
        <ecNumber evidence="10 11">6.3.2.10</ecNumber>
    </recommendedName>
    <alternativeName>
        <fullName evidence="10">D-alanyl-D-alanine-adding enzyme</fullName>
    </alternativeName>
</protein>
<keyword evidence="9 10" id="KW-0961">Cell wall biogenesis/degradation</keyword>
<evidence type="ECO:0000256" key="8">
    <source>
        <dbReference type="ARBA" id="ARBA00023306"/>
    </source>
</evidence>
<evidence type="ECO:0000256" key="5">
    <source>
        <dbReference type="ARBA" id="ARBA00022840"/>
    </source>
</evidence>
<feature type="domain" description="Mur ligase N-terminal catalytic" evidence="12">
    <location>
        <begin position="35"/>
        <end position="98"/>
    </location>
</feature>
<feature type="domain" description="Mur ligase C-terminal" evidence="13">
    <location>
        <begin position="326"/>
        <end position="452"/>
    </location>
</feature>
<dbReference type="Pfam" id="PF08245">
    <property type="entry name" value="Mur_ligase_M"/>
    <property type="match status" value="1"/>
</dbReference>
<keyword evidence="16" id="KW-1185">Reference proteome</keyword>
<dbReference type="PANTHER" id="PTHR43024:SF1">
    <property type="entry name" value="UDP-N-ACETYLMURAMOYL-TRIPEPTIDE--D-ALANYL-D-ALANINE LIGASE"/>
    <property type="match status" value="1"/>
</dbReference>
<dbReference type="Proteomes" id="UP001597492">
    <property type="component" value="Unassembled WGS sequence"/>
</dbReference>
<reference evidence="16" key="1">
    <citation type="journal article" date="2019" name="Int. J. Syst. Evol. Microbiol.">
        <title>The Global Catalogue of Microorganisms (GCM) 10K type strain sequencing project: providing services to taxonomists for standard genome sequencing and annotation.</title>
        <authorList>
            <consortium name="The Broad Institute Genomics Platform"/>
            <consortium name="The Broad Institute Genome Sequencing Center for Infectious Disease"/>
            <person name="Wu L."/>
            <person name="Ma J."/>
        </authorList>
    </citation>
    <scope>NUCLEOTIDE SEQUENCE [LARGE SCALE GENOMIC DNA]</scope>
    <source>
        <strain evidence="16">TISTR 1514</strain>
    </source>
</reference>
<comment type="subcellular location">
    <subcellularLocation>
        <location evidence="10 11">Cytoplasm</location>
    </subcellularLocation>
</comment>
<dbReference type="SUPFAM" id="SSF63418">
    <property type="entry name" value="MurE/MurF N-terminal domain"/>
    <property type="match status" value="1"/>
</dbReference>
<evidence type="ECO:0000259" key="14">
    <source>
        <dbReference type="Pfam" id="PF08245"/>
    </source>
</evidence>
<dbReference type="Gene3D" id="3.90.190.20">
    <property type="entry name" value="Mur ligase, C-terminal domain"/>
    <property type="match status" value="1"/>
</dbReference>
<dbReference type="InterPro" id="IPR013221">
    <property type="entry name" value="Mur_ligase_cen"/>
</dbReference>
<evidence type="ECO:0000256" key="2">
    <source>
        <dbReference type="ARBA" id="ARBA00022598"/>
    </source>
</evidence>
<organism evidence="15 16">
    <name type="scientific">Gulosibacter faecalis</name>
    <dbReference type="NCBI Taxonomy" id="272240"/>
    <lineage>
        <taxon>Bacteria</taxon>
        <taxon>Bacillati</taxon>
        <taxon>Actinomycetota</taxon>
        <taxon>Actinomycetes</taxon>
        <taxon>Micrococcales</taxon>
        <taxon>Microbacteriaceae</taxon>
        <taxon>Gulosibacter</taxon>
    </lineage>
</organism>
<feature type="binding site" evidence="10">
    <location>
        <begin position="118"/>
        <end position="124"/>
    </location>
    <ligand>
        <name>ATP</name>
        <dbReference type="ChEBI" id="CHEBI:30616"/>
    </ligand>
</feature>
<evidence type="ECO:0000259" key="13">
    <source>
        <dbReference type="Pfam" id="PF02875"/>
    </source>
</evidence>
<comment type="similarity">
    <text evidence="10">Belongs to the MurCDEF family. MurF subfamily.</text>
</comment>
<comment type="function">
    <text evidence="10 11">Involved in cell wall formation. Catalyzes the final step in the synthesis of UDP-N-acetylmuramoyl-pentapeptide, the precursor of murein.</text>
</comment>
<evidence type="ECO:0000313" key="15">
    <source>
        <dbReference type="EMBL" id="MFD2759022.1"/>
    </source>
</evidence>
<dbReference type="Pfam" id="PF02875">
    <property type="entry name" value="Mur_ligase_C"/>
    <property type="match status" value="1"/>
</dbReference>
<sequence>MIPMTLAEIAQAVRGQLVPHGDATEATVVSGVSDTDSRNIGAGDIFFAKPGEVTDGHLFAGRAVAQGAALVVAERELADAPAPQIIVADTVTALGDLATEVVARVRAHGRLRVIAVTGSNGKTTTKNLLREIFSRRGNVVAPIGSFNNEVGAPTTFLQVTEETDWLIAEMGASGIGHIARLARMAPPDVAIELMVGLAHAGEFGGIENVELAKAELVEALGEGGIAVLNADDPRVARMAAKAPGRVVWFGRGQSAEIRAEEVSVASDGTRFTLVAPGETPEQVHFPVIGEHHVMNALAATAAAHAVGVPVADVADVLREVTLAEHGRMEVLTREPITVINDAYNANPNSMAAALRTLAQIADDGQRKVAVLGAMAELGEFSVAEHDKLGELAVRLDINRIVVVGRDARPLYLAAVAQGSWDNEASFSESADEAFELLTRELREGDLVLVKASKSSGLNDLANRLGDHVKGRLS</sequence>
<evidence type="ECO:0000256" key="9">
    <source>
        <dbReference type="ARBA" id="ARBA00023316"/>
    </source>
</evidence>
<evidence type="ECO:0000256" key="7">
    <source>
        <dbReference type="ARBA" id="ARBA00022984"/>
    </source>
</evidence>
<keyword evidence="5 10" id="KW-0067">ATP-binding</keyword>
<dbReference type="InterPro" id="IPR005863">
    <property type="entry name" value="UDP-N-AcMur_synth"/>
</dbReference>
<dbReference type="Gene3D" id="3.40.1390.10">
    <property type="entry name" value="MurE/MurF, N-terminal domain"/>
    <property type="match status" value="1"/>
</dbReference>
<dbReference type="InterPro" id="IPR004101">
    <property type="entry name" value="Mur_ligase_C"/>
</dbReference>
<dbReference type="InterPro" id="IPR036615">
    <property type="entry name" value="Mur_ligase_C_dom_sf"/>
</dbReference>
<dbReference type="InterPro" id="IPR051046">
    <property type="entry name" value="MurCDEF_CellWall_CoF430Synth"/>
</dbReference>
<dbReference type="Gene3D" id="3.40.1190.10">
    <property type="entry name" value="Mur-like, catalytic domain"/>
    <property type="match status" value="1"/>
</dbReference>
<dbReference type="HAMAP" id="MF_02019">
    <property type="entry name" value="MurF"/>
    <property type="match status" value="1"/>
</dbReference>
<evidence type="ECO:0000313" key="16">
    <source>
        <dbReference type="Proteomes" id="UP001597492"/>
    </source>
</evidence>
<gene>
    <name evidence="10 15" type="primary">murF</name>
    <name evidence="15" type="ORF">ACFSW7_11615</name>
</gene>
<dbReference type="RefSeq" id="WP_026339539.1">
    <property type="nucleotide sequence ID" value="NZ_JBHUNE010000008.1"/>
</dbReference>
<keyword evidence="4 10" id="KW-0547">Nucleotide-binding</keyword>
<comment type="catalytic activity">
    <reaction evidence="10 11">
        <text>D-alanyl-D-alanine + UDP-N-acetyl-alpha-D-muramoyl-L-alanyl-gamma-D-glutamyl-meso-2,6-diaminopimelate + ATP = UDP-N-acetyl-alpha-D-muramoyl-L-alanyl-gamma-D-glutamyl-meso-2,6-diaminopimeloyl-D-alanyl-D-alanine + ADP + phosphate + H(+)</text>
        <dbReference type="Rhea" id="RHEA:28374"/>
        <dbReference type="ChEBI" id="CHEBI:15378"/>
        <dbReference type="ChEBI" id="CHEBI:30616"/>
        <dbReference type="ChEBI" id="CHEBI:43474"/>
        <dbReference type="ChEBI" id="CHEBI:57822"/>
        <dbReference type="ChEBI" id="CHEBI:61386"/>
        <dbReference type="ChEBI" id="CHEBI:83905"/>
        <dbReference type="ChEBI" id="CHEBI:456216"/>
        <dbReference type="EC" id="6.3.2.10"/>
    </reaction>
</comment>
<dbReference type="SUPFAM" id="SSF53623">
    <property type="entry name" value="MurD-like peptide ligases, catalytic domain"/>
    <property type="match status" value="1"/>
</dbReference>
<dbReference type="Pfam" id="PF01225">
    <property type="entry name" value="Mur_ligase"/>
    <property type="match status" value="1"/>
</dbReference>
<evidence type="ECO:0000256" key="6">
    <source>
        <dbReference type="ARBA" id="ARBA00022960"/>
    </source>
</evidence>
<dbReference type="EC" id="6.3.2.10" evidence="10 11"/>
<evidence type="ECO:0000259" key="12">
    <source>
        <dbReference type="Pfam" id="PF01225"/>
    </source>
</evidence>
<comment type="caution">
    <text evidence="15">The sequence shown here is derived from an EMBL/GenBank/DDBJ whole genome shotgun (WGS) entry which is preliminary data.</text>
</comment>
<accession>A0ABW5V2Z2</accession>
<dbReference type="PANTHER" id="PTHR43024">
    <property type="entry name" value="UDP-N-ACETYLMURAMOYL-TRIPEPTIDE--D-ALANYL-D-ALANINE LIGASE"/>
    <property type="match status" value="1"/>
</dbReference>
<evidence type="ECO:0000256" key="11">
    <source>
        <dbReference type="RuleBase" id="RU004136"/>
    </source>
</evidence>